<keyword evidence="3" id="KW-0813">Transport</keyword>
<dbReference type="InterPro" id="IPR000914">
    <property type="entry name" value="SBP_5_dom"/>
</dbReference>
<evidence type="ECO:0000256" key="3">
    <source>
        <dbReference type="ARBA" id="ARBA00022448"/>
    </source>
</evidence>
<dbReference type="Gene3D" id="3.10.105.10">
    <property type="entry name" value="Dipeptide-binding Protein, Domain 3"/>
    <property type="match status" value="1"/>
</dbReference>
<dbReference type="GO" id="GO:0015833">
    <property type="term" value="P:peptide transport"/>
    <property type="evidence" value="ECO:0007669"/>
    <property type="project" value="TreeGrafter"/>
</dbReference>
<dbReference type="PROSITE" id="PS01040">
    <property type="entry name" value="SBP_BACTERIAL_5"/>
    <property type="match status" value="1"/>
</dbReference>
<evidence type="ECO:0000259" key="5">
    <source>
        <dbReference type="Pfam" id="PF00496"/>
    </source>
</evidence>
<dbReference type="Proteomes" id="UP001051844">
    <property type="component" value="Unassembled WGS sequence"/>
</dbReference>
<comment type="subcellular location">
    <subcellularLocation>
        <location evidence="1">Cell membrane</location>
        <topology evidence="1">Lipid-anchor</topology>
    </subcellularLocation>
</comment>
<feature type="domain" description="Solute-binding protein family 5" evidence="5">
    <location>
        <begin position="92"/>
        <end position="488"/>
    </location>
</feature>
<dbReference type="GO" id="GO:1904680">
    <property type="term" value="F:peptide transmembrane transporter activity"/>
    <property type="evidence" value="ECO:0007669"/>
    <property type="project" value="TreeGrafter"/>
</dbReference>
<comment type="similarity">
    <text evidence="2">Belongs to the bacterial solute-binding protein 5 family.</text>
</comment>
<dbReference type="Pfam" id="PF00496">
    <property type="entry name" value="SBP_bac_5"/>
    <property type="match status" value="1"/>
</dbReference>
<evidence type="ECO:0000313" key="7">
    <source>
        <dbReference type="Proteomes" id="UP001051844"/>
    </source>
</evidence>
<protein>
    <submittedName>
        <fullName evidence="6">ABC transporter substrate-binding protein</fullName>
    </submittedName>
</protein>
<dbReference type="Gene3D" id="3.40.190.10">
    <property type="entry name" value="Periplasmic binding protein-like II"/>
    <property type="match status" value="1"/>
</dbReference>
<evidence type="ECO:0000256" key="1">
    <source>
        <dbReference type="ARBA" id="ARBA00004193"/>
    </source>
</evidence>
<dbReference type="PROSITE" id="PS51257">
    <property type="entry name" value="PROKAR_LIPOPROTEIN"/>
    <property type="match status" value="1"/>
</dbReference>
<organism evidence="6 7">
    <name type="scientific">Streptomyces albidoflavus</name>
    <dbReference type="NCBI Taxonomy" id="1886"/>
    <lineage>
        <taxon>Bacteria</taxon>
        <taxon>Bacillati</taxon>
        <taxon>Actinomycetota</taxon>
        <taxon>Actinomycetes</taxon>
        <taxon>Kitasatosporales</taxon>
        <taxon>Streptomycetaceae</taxon>
        <taxon>Streptomyces</taxon>
        <taxon>Streptomyces albidoflavus group</taxon>
    </lineage>
</organism>
<keyword evidence="4" id="KW-0732">Signal</keyword>
<dbReference type="PANTHER" id="PTHR30290:SF9">
    <property type="entry name" value="OLIGOPEPTIDE-BINDING PROTEIN APPA"/>
    <property type="match status" value="1"/>
</dbReference>
<gene>
    <name evidence="6" type="ORF">ScoT_16780</name>
</gene>
<dbReference type="InterPro" id="IPR023765">
    <property type="entry name" value="SBP_5_CS"/>
</dbReference>
<evidence type="ECO:0000256" key="2">
    <source>
        <dbReference type="ARBA" id="ARBA00005695"/>
    </source>
</evidence>
<dbReference type="CDD" id="cd08493">
    <property type="entry name" value="PBP2_DppA_like"/>
    <property type="match status" value="1"/>
</dbReference>
<accession>A0AA37BWF5</accession>
<dbReference type="SUPFAM" id="SSF53850">
    <property type="entry name" value="Periplasmic binding protein-like II"/>
    <property type="match status" value="1"/>
</dbReference>
<dbReference type="GO" id="GO:0043190">
    <property type="term" value="C:ATP-binding cassette (ABC) transporter complex"/>
    <property type="evidence" value="ECO:0007669"/>
    <property type="project" value="InterPro"/>
</dbReference>
<sequence length="565" mass="62212">MLNRGGPMRIFKSRVTRAITVAAATALIVTGCSSERDTTEGKGKDGAKDTFVFGGAGDPGSLDPALASDGETFRVTRQAFEALLEHEPGGSELVGGLAEKWDSNDEGTVWTFNLRKGVKFHDGEAFNAEAVCANYDHWFNWTGTYQSSAVSYYWQTIMGGFAKNEDKDAPKANYKSCTAKDENTAVIEVNKPSANLPGGFSLQALAIHSPKALKAYEKEEASAKGDAITYPKYSQQAGTVAGTGPYKITKWNKGNKEVQLERFDDYWGKKAGVKNLVFRTIDTEEGRRSALQAGDIDGYDLVSPADVKTLEKAGFQVPTRDVFNIFYLGFSQEKNKALQNKDVRAAIAHAIDKDNLVKTQLPEGGVEATQFIPDTVEGYSDKVEKYDYDPAKAKSLLKKAGEEKLKVEFCYPTEVSRPYMPSPGDLFELMKSDLEKIGITVTPKPAKWAPDYIDATEAGGCELHLLGWTGDFNDAYNFIGTWFAEYDKQWGFKDKKVFEAMEEASKEVDHAKRVKLYERANEVVMDYLPGVPVSSSPPAIAFAKDVNPPLVSPLTQENFAEVTFK</sequence>
<name>A0AA37BWF5_9ACTN</name>
<dbReference type="Gene3D" id="3.90.76.10">
    <property type="entry name" value="Dipeptide-binding Protein, Domain 1"/>
    <property type="match status" value="1"/>
</dbReference>
<dbReference type="PIRSF" id="PIRSF002741">
    <property type="entry name" value="MppA"/>
    <property type="match status" value="1"/>
</dbReference>
<evidence type="ECO:0000256" key="4">
    <source>
        <dbReference type="ARBA" id="ARBA00022729"/>
    </source>
</evidence>
<proteinExistence type="inferred from homology"/>
<dbReference type="GO" id="GO:0042597">
    <property type="term" value="C:periplasmic space"/>
    <property type="evidence" value="ECO:0007669"/>
    <property type="project" value="UniProtKB-ARBA"/>
</dbReference>
<evidence type="ECO:0000313" key="6">
    <source>
        <dbReference type="EMBL" id="GHI45504.1"/>
    </source>
</evidence>
<dbReference type="EMBL" id="BNDZ01000005">
    <property type="protein sequence ID" value="GHI45504.1"/>
    <property type="molecule type" value="Genomic_DNA"/>
</dbReference>
<dbReference type="InterPro" id="IPR030678">
    <property type="entry name" value="Peptide/Ni-bd"/>
</dbReference>
<dbReference type="AlphaFoldDB" id="A0AA37BWF5"/>
<dbReference type="InterPro" id="IPR039424">
    <property type="entry name" value="SBP_5"/>
</dbReference>
<dbReference type="PANTHER" id="PTHR30290">
    <property type="entry name" value="PERIPLASMIC BINDING COMPONENT OF ABC TRANSPORTER"/>
    <property type="match status" value="1"/>
</dbReference>
<reference evidence="6" key="1">
    <citation type="submission" date="2022-09" db="EMBL/GenBank/DDBJ databases">
        <title>Whole genome shotgun sequence of Streptomyces albidoflavus NBRC 12854.</title>
        <authorList>
            <person name="Komaki H."/>
            <person name="Tamura T."/>
        </authorList>
    </citation>
    <scope>NUCLEOTIDE SEQUENCE</scope>
    <source>
        <strain evidence="6">NBRC 12854</strain>
    </source>
</reference>
<comment type="caution">
    <text evidence="6">The sequence shown here is derived from an EMBL/GenBank/DDBJ whole genome shotgun (WGS) entry which is preliminary data.</text>
</comment>